<evidence type="ECO:0000313" key="1">
    <source>
        <dbReference type="EMBL" id="TDQ75895.1"/>
    </source>
</evidence>
<protein>
    <submittedName>
        <fullName evidence="1">Bacillithiol system protein YtxJ</fullName>
    </submittedName>
</protein>
<dbReference type="EMBL" id="SNYV01000016">
    <property type="protein sequence ID" value="TDQ75895.1"/>
    <property type="molecule type" value="Genomic_DNA"/>
</dbReference>
<dbReference type="RefSeq" id="WP_133585779.1">
    <property type="nucleotide sequence ID" value="NZ_SNYV01000016.1"/>
</dbReference>
<dbReference type="SUPFAM" id="SSF52833">
    <property type="entry name" value="Thioredoxin-like"/>
    <property type="match status" value="1"/>
</dbReference>
<dbReference type="NCBIfam" id="TIGR04019">
    <property type="entry name" value="B_thiol_YtxJ"/>
    <property type="match status" value="1"/>
</dbReference>
<gene>
    <name evidence="1" type="ORF">CLV99_3589</name>
</gene>
<evidence type="ECO:0000313" key="2">
    <source>
        <dbReference type="Proteomes" id="UP000295292"/>
    </source>
</evidence>
<proteinExistence type="predicted"/>
<dbReference type="Proteomes" id="UP000295292">
    <property type="component" value="Unassembled WGS sequence"/>
</dbReference>
<sequence>MIWKDIKSIDTIQDIYRSNDIYILFKHSTRCPVSSMAKRNLEHDKNLIPEDTVIYYLDLIAHRDISNAIAELWKVRHESPQLLIVQGDTCLYNVSHSDIEMQDIIPFIS</sequence>
<dbReference type="OrthoDB" id="677051at2"/>
<reference evidence="1 2" key="1">
    <citation type="submission" date="2019-03" db="EMBL/GenBank/DDBJ databases">
        <title>Genomic Encyclopedia of Archaeal and Bacterial Type Strains, Phase II (KMG-II): from individual species to whole genera.</title>
        <authorList>
            <person name="Goeker M."/>
        </authorList>
    </citation>
    <scope>NUCLEOTIDE SEQUENCE [LARGE SCALE GENOMIC DNA]</scope>
    <source>
        <strain evidence="1 2">DSM 28353</strain>
    </source>
</reference>
<accession>A0A4R6W9M6</accession>
<dbReference type="AlphaFoldDB" id="A0A4R6W9M6"/>
<dbReference type="Gene3D" id="3.40.30.10">
    <property type="entry name" value="Glutaredoxin"/>
    <property type="match status" value="1"/>
</dbReference>
<name>A0A4R6W9M6_9SPHI</name>
<comment type="caution">
    <text evidence="1">The sequence shown here is derived from an EMBL/GenBank/DDBJ whole genome shotgun (WGS) entry which is preliminary data.</text>
</comment>
<keyword evidence="2" id="KW-1185">Reference proteome</keyword>
<dbReference type="InterPro" id="IPR022551">
    <property type="entry name" value="BrxC"/>
</dbReference>
<dbReference type="InterPro" id="IPR036249">
    <property type="entry name" value="Thioredoxin-like_sf"/>
</dbReference>
<organism evidence="1 2">
    <name type="scientific">Sphingobacterium yanglingense</name>
    <dbReference type="NCBI Taxonomy" id="1437280"/>
    <lineage>
        <taxon>Bacteria</taxon>
        <taxon>Pseudomonadati</taxon>
        <taxon>Bacteroidota</taxon>
        <taxon>Sphingobacteriia</taxon>
        <taxon>Sphingobacteriales</taxon>
        <taxon>Sphingobacteriaceae</taxon>
        <taxon>Sphingobacterium</taxon>
    </lineage>
</organism>
<dbReference type="Pfam" id="PF11009">
    <property type="entry name" value="BrxC"/>
    <property type="match status" value="1"/>
</dbReference>